<evidence type="ECO:0000256" key="6">
    <source>
        <dbReference type="ARBA" id="ARBA00023295"/>
    </source>
</evidence>
<evidence type="ECO:0000256" key="1">
    <source>
        <dbReference type="ARBA" id="ARBA00001947"/>
    </source>
</evidence>
<dbReference type="Gene3D" id="3.20.110.10">
    <property type="entry name" value="Glycoside hydrolase 38, N terminal domain"/>
    <property type="match status" value="1"/>
</dbReference>
<dbReference type="InterPro" id="IPR028995">
    <property type="entry name" value="Glyco_hydro_57/38_cen_sf"/>
</dbReference>
<keyword evidence="10" id="KW-1185">Reference proteome</keyword>
<evidence type="ECO:0000256" key="4">
    <source>
        <dbReference type="ARBA" id="ARBA00022801"/>
    </source>
</evidence>
<dbReference type="GO" id="GO:0030246">
    <property type="term" value="F:carbohydrate binding"/>
    <property type="evidence" value="ECO:0007669"/>
    <property type="project" value="InterPro"/>
</dbReference>
<dbReference type="GO" id="GO:0006013">
    <property type="term" value="P:mannose metabolic process"/>
    <property type="evidence" value="ECO:0007669"/>
    <property type="project" value="InterPro"/>
</dbReference>
<dbReference type="Pfam" id="PF21260">
    <property type="entry name" value="Laman-like_dom"/>
    <property type="match status" value="1"/>
</dbReference>
<dbReference type="InterPro" id="IPR015341">
    <property type="entry name" value="Glyco_hydro_38_cen"/>
</dbReference>
<evidence type="ECO:0000256" key="3">
    <source>
        <dbReference type="ARBA" id="ARBA00022723"/>
    </source>
</evidence>
<evidence type="ECO:0000256" key="5">
    <source>
        <dbReference type="ARBA" id="ARBA00022833"/>
    </source>
</evidence>
<comment type="cofactor">
    <cofactor evidence="1">
        <name>Zn(2+)</name>
        <dbReference type="ChEBI" id="CHEBI:29105"/>
    </cofactor>
</comment>
<feature type="region of interest" description="Disordered" evidence="7">
    <location>
        <begin position="166"/>
        <end position="186"/>
    </location>
</feature>
<dbReference type="InterPro" id="IPR037094">
    <property type="entry name" value="Glyco_hydro_38_cen_sf"/>
</dbReference>
<dbReference type="PANTHER" id="PTHR11607">
    <property type="entry name" value="ALPHA-MANNOSIDASE"/>
    <property type="match status" value="1"/>
</dbReference>
<feature type="non-terminal residue" evidence="9">
    <location>
        <position position="376"/>
    </location>
</feature>
<dbReference type="Proteomes" id="UP000054558">
    <property type="component" value="Unassembled WGS sequence"/>
</dbReference>
<dbReference type="OrthoDB" id="2016903at2759"/>
<sequence>MLTMGADFSHVNADAWFQNVDKLVHHLNQDGRVNAFYSTPTLYIDAKHAANESWPLKTDDFFPYADCPHCYWTGYFSSRVNLKGYVRALSGRLQAARQLEFLAGRSKTGPTTDSLEEALAIVQHHDGVSGTSKQHVADDYAKRLAAGAVEAESVVTSALLKLADLTSSTPGDAESKPEPAPKANTTLEGPILQQCPLLNISYCPPTTSHIPAWSALVVLVYNPLAWPRQELVTLPVADTWLAVTDTDGRAVPSQVAPIDDVSMRLRQQQAPGSHDSGGSYELTFRAAAPPLGFATYFVGPPLATSDPGAPTSVVVKDYGNGTEANFDIGTGPVRLTFESGRLSRFTTDKTSLTIRNQTLFSYPPSTGLVMGIDQWQ</sequence>
<dbReference type="InterPro" id="IPR048534">
    <property type="entry name" value="Man2a1-like_dom"/>
</dbReference>
<dbReference type="SMART" id="SM00872">
    <property type="entry name" value="Alpha-mann_mid"/>
    <property type="match status" value="1"/>
</dbReference>
<evidence type="ECO:0000256" key="2">
    <source>
        <dbReference type="ARBA" id="ARBA00009792"/>
    </source>
</evidence>
<dbReference type="InterPro" id="IPR011013">
    <property type="entry name" value="Gal_mutarotase_sf_dom"/>
</dbReference>
<accession>A0A1Y1ILD7</accession>
<organism evidence="9 10">
    <name type="scientific">Klebsormidium nitens</name>
    <name type="common">Green alga</name>
    <name type="synonym">Ulothrix nitens</name>
    <dbReference type="NCBI Taxonomy" id="105231"/>
    <lineage>
        <taxon>Eukaryota</taxon>
        <taxon>Viridiplantae</taxon>
        <taxon>Streptophyta</taxon>
        <taxon>Klebsormidiophyceae</taxon>
        <taxon>Klebsormidiales</taxon>
        <taxon>Klebsormidiaceae</taxon>
        <taxon>Klebsormidium</taxon>
    </lineage>
</organism>
<dbReference type="PANTHER" id="PTHR11607:SF3">
    <property type="entry name" value="LYSOSOMAL ALPHA-MANNOSIDASE"/>
    <property type="match status" value="1"/>
</dbReference>
<evidence type="ECO:0000313" key="9">
    <source>
        <dbReference type="EMBL" id="GAQ91614.1"/>
    </source>
</evidence>
<evidence type="ECO:0000256" key="7">
    <source>
        <dbReference type="SAM" id="MobiDB-lite"/>
    </source>
</evidence>
<dbReference type="Gene3D" id="2.60.40.1180">
    <property type="entry name" value="Golgi alpha-mannosidase II"/>
    <property type="match status" value="1"/>
</dbReference>
<dbReference type="GO" id="GO:0004559">
    <property type="term" value="F:alpha-mannosidase activity"/>
    <property type="evidence" value="ECO:0007669"/>
    <property type="project" value="InterPro"/>
</dbReference>
<gene>
    <name evidence="9" type="ORF">KFL_008190010</name>
</gene>
<dbReference type="InterPro" id="IPR027291">
    <property type="entry name" value="Glyco_hydro_38_N_sf"/>
</dbReference>
<dbReference type="STRING" id="105231.A0A1Y1ILD7"/>
<dbReference type="Pfam" id="PF09261">
    <property type="entry name" value="Alpha-mann_mid"/>
    <property type="match status" value="1"/>
</dbReference>
<comment type="similarity">
    <text evidence="2">Belongs to the glycosyl hydrolase 38 family.</text>
</comment>
<reference evidence="9 10" key="1">
    <citation type="journal article" date="2014" name="Nat. Commun.">
        <title>Klebsormidium flaccidum genome reveals primary factors for plant terrestrial adaptation.</title>
        <authorList>
            <person name="Hori K."/>
            <person name="Maruyama F."/>
            <person name="Fujisawa T."/>
            <person name="Togashi T."/>
            <person name="Yamamoto N."/>
            <person name="Seo M."/>
            <person name="Sato S."/>
            <person name="Yamada T."/>
            <person name="Mori H."/>
            <person name="Tajima N."/>
            <person name="Moriyama T."/>
            <person name="Ikeuchi M."/>
            <person name="Watanabe M."/>
            <person name="Wada H."/>
            <person name="Kobayashi K."/>
            <person name="Saito M."/>
            <person name="Masuda T."/>
            <person name="Sasaki-Sekimoto Y."/>
            <person name="Mashiguchi K."/>
            <person name="Awai K."/>
            <person name="Shimojima M."/>
            <person name="Masuda S."/>
            <person name="Iwai M."/>
            <person name="Nobusawa T."/>
            <person name="Narise T."/>
            <person name="Kondo S."/>
            <person name="Saito H."/>
            <person name="Sato R."/>
            <person name="Murakawa M."/>
            <person name="Ihara Y."/>
            <person name="Oshima-Yamada Y."/>
            <person name="Ohtaka K."/>
            <person name="Satoh M."/>
            <person name="Sonobe K."/>
            <person name="Ishii M."/>
            <person name="Ohtani R."/>
            <person name="Kanamori-Sato M."/>
            <person name="Honoki R."/>
            <person name="Miyazaki D."/>
            <person name="Mochizuki H."/>
            <person name="Umetsu J."/>
            <person name="Higashi K."/>
            <person name="Shibata D."/>
            <person name="Kamiya Y."/>
            <person name="Sato N."/>
            <person name="Nakamura Y."/>
            <person name="Tabata S."/>
            <person name="Ida S."/>
            <person name="Kurokawa K."/>
            <person name="Ohta H."/>
        </authorList>
    </citation>
    <scope>NUCLEOTIDE SEQUENCE [LARGE SCALE GENOMIC DNA]</scope>
    <source>
        <strain evidence="9 10">NIES-2285</strain>
    </source>
</reference>
<dbReference type="InterPro" id="IPR011330">
    <property type="entry name" value="Glyco_hydro/deAcase_b/a-brl"/>
</dbReference>
<dbReference type="EMBL" id="DF237768">
    <property type="protein sequence ID" value="GAQ91614.1"/>
    <property type="molecule type" value="Genomic_DNA"/>
</dbReference>
<dbReference type="SUPFAM" id="SSF88713">
    <property type="entry name" value="Glycoside hydrolase/deacetylase"/>
    <property type="match status" value="1"/>
</dbReference>
<protein>
    <recommendedName>
        <fullName evidence="8">Glycoside hydrolase family 38 central domain-containing protein</fullName>
    </recommendedName>
</protein>
<dbReference type="SUPFAM" id="SSF88688">
    <property type="entry name" value="Families 57/38 glycoside transferase middle domain"/>
    <property type="match status" value="1"/>
</dbReference>
<dbReference type="Gene3D" id="1.20.1270.50">
    <property type="entry name" value="Glycoside hydrolase family 38, central domain"/>
    <property type="match status" value="2"/>
</dbReference>
<dbReference type="AlphaFoldDB" id="A0A1Y1ILD7"/>
<keyword evidence="3" id="KW-0479">Metal-binding</keyword>
<name>A0A1Y1ILD7_KLENI</name>
<evidence type="ECO:0000259" key="8">
    <source>
        <dbReference type="SMART" id="SM00872"/>
    </source>
</evidence>
<dbReference type="OMA" id="PEHINGE"/>
<dbReference type="InterPro" id="IPR013780">
    <property type="entry name" value="Glyco_hydro_b"/>
</dbReference>
<dbReference type="GO" id="GO:0046872">
    <property type="term" value="F:metal ion binding"/>
    <property type="evidence" value="ECO:0007669"/>
    <property type="project" value="UniProtKB-KW"/>
</dbReference>
<feature type="domain" description="Glycoside hydrolase family 38 central" evidence="8">
    <location>
        <begin position="70"/>
        <end position="144"/>
    </location>
</feature>
<keyword evidence="6" id="KW-0326">Glycosidase</keyword>
<proteinExistence type="inferred from homology"/>
<dbReference type="SUPFAM" id="SSF74650">
    <property type="entry name" value="Galactose mutarotase-like"/>
    <property type="match status" value="1"/>
</dbReference>
<keyword evidence="4" id="KW-0378">Hydrolase</keyword>
<dbReference type="FunFam" id="1.20.1270.50:FF:000002">
    <property type="entry name" value="Alpha-mannosidase"/>
    <property type="match status" value="1"/>
</dbReference>
<dbReference type="InterPro" id="IPR050843">
    <property type="entry name" value="Glycosyl_Hydrlase_38"/>
</dbReference>
<keyword evidence="5" id="KW-0862">Zinc</keyword>
<evidence type="ECO:0000313" key="10">
    <source>
        <dbReference type="Proteomes" id="UP000054558"/>
    </source>
</evidence>
<dbReference type="FunFam" id="1.20.1270.50:FF:000003">
    <property type="entry name" value="Alpha-mannosidase"/>
    <property type="match status" value="1"/>
</dbReference>